<protein>
    <recommendedName>
        <fullName evidence="3">DUF1579 domain-containing protein</fullName>
    </recommendedName>
</protein>
<dbReference type="RefSeq" id="WP_182967554.1">
    <property type="nucleotide sequence ID" value="NZ_BAABGC010000006.1"/>
</dbReference>
<gene>
    <name evidence="1" type="ORF">HLH29_13240</name>
</gene>
<dbReference type="Proteomes" id="UP000525623">
    <property type="component" value="Unassembled WGS sequence"/>
</dbReference>
<comment type="caution">
    <text evidence="1">The sequence shown here is derived from an EMBL/GenBank/DDBJ whole genome shotgun (WGS) entry which is preliminary data.</text>
</comment>
<reference evidence="1 2" key="1">
    <citation type="submission" date="2020-04" db="EMBL/GenBank/DDBJ databases">
        <title>Description of novel Gluconacetobacter.</title>
        <authorList>
            <person name="Sombolestani A."/>
        </authorList>
    </citation>
    <scope>NUCLEOTIDE SEQUENCE [LARGE SCALE GENOMIC DNA]</scope>
    <source>
        <strain evidence="1 2">LMG 27725</strain>
    </source>
</reference>
<evidence type="ECO:0008006" key="3">
    <source>
        <dbReference type="Google" id="ProtNLM"/>
    </source>
</evidence>
<accession>A0A7W4P959</accession>
<evidence type="ECO:0000313" key="1">
    <source>
        <dbReference type="EMBL" id="MBB2180118.1"/>
    </source>
</evidence>
<dbReference type="AlphaFoldDB" id="A0A7W4P959"/>
<name>A0A7W4P959_9PROT</name>
<dbReference type="EMBL" id="JABEQL010000018">
    <property type="protein sequence ID" value="MBB2180118.1"/>
    <property type="molecule type" value="Genomic_DNA"/>
</dbReference>
<keyword evidence="2" id="KW-1185">Reference proteome</keyword>
<organism evidence="1 2">
    <name type="scientific">Gluconacetobacter tumulicola</name>
    <dbReference type="NCBI Taxonomy" id="1017177"/>
    <lineage>
        <taxon>Bacteria</taxon>
        <taxon>Pseudomonadati</taxon>
        <taxon>Pseudomonadota</taxon>
        <taxon>Alphaproteobacteria</taxon>
        <taxon>Acetobacterales</taxon>
        <taxon>Acetobacteraceae</taxon>
        <taxon>Gluconacetobacter</taxon>
    </lineage>
</organism>
<proteinExistence type="predicted"/>
<evidence type="ECO:0000313" key="2">
    <source>
        <dbReference type="Proteomes" id="UP000525623"/>
    </source>
</evidence>
<sequence length="155" mass="16331">MAQEPASGLSGIRFLVGTWNAGQGTLADTGGTTTGQSTITAEAGGAVLLRRDHTDLFDRAGKPSGGFDQIMMIYPEGSTLHADYSDGRHVIHYDQAVIEPGHAVTFTSSALPGQPVFRLGYRLLATNRLGVSFSMAPPGSTIFRPVADGTLSRTH</sequence>